<keyword evidence="3" id="KW-0238">DNA-binding</keyword>
<comment type="caution">
    <text evidence="7">The sequence shown here is derived from an EMBL/GenBank/DDBJ whole genome shotgun (WGS) entry which is preliminary data.</text>
</comment>
<dbReference type="PRINTS" id="PR00039">
    <property type="entry name" value="HTHLYSR"/>
</dbReference>
<comment type="similarity">
    <text evidence="1">Belongs to the LysR transcriptional regulatory family.</text>
</comment>
<evidence type="ECO:0000256" key="2">
    <source>
        <dbReference type="ARBA" id="ARBA00023015"/>
    </source>
</evidence>
<dbReference type="InterPro" id="IPR005119">
    <property type="entry name" value="LysR_subst-bd"/>
</dbReference>
<keyword evidence="4" id="KW-0010">Activator</keyword>
<dbReference type="Gene3D" id="1.10.10.10">
    <property type="entry name" value="Winged helix-like DNA-binding domain superfamily/Winged helix DNA-binding domain"/>
    <property type="match status" value="1"/>
</dbReference>
<keyword evidence="8" id="KW-1185">Reference proteome</keyword>
<proteinExistence type="inferred from homology"/>
<evidence type="ECO:0000313" key="8">
    <source>
        <dbReference type="Proteomes" id="UP001233164"/>
    </source>
</evidence>
<evidence type="ECO:0000313" key="7">
    <source>
        <dbReference type="EMBL" id="MDM7487801.1"/>
    </source>
</evidence>
<dbReference type="PROSITE" id="PS50931">
    <property type="entry name" value="HTH_LYSR"/>
    <property type="match status" value="1"/>
</dbReference>
<dbReference type="PANTHER" id="PTHR30346">
    <property type="entry name" value="TRANSCRIPTIONAL DUAL REGULATOR HCAR-RELATED"/>
    <property type="match status" value="1"/>
</dbReference>
<sequence length="298" mass="31441">MELRQLQAFLAVAEELHFGRAAERLHIAQSPLSQMIRSLERELGAELFARTTRSVHLTAAGTALLAPARVIAAQADVARNVVRATAAGETGILSVGFGGASGYTVLSELTRALADHHPGIELDLRPQTYSGEVVDLVSRGLLDMGIVGLPVPDDVATETVRHESLLVAVPAGHPLAARNSVAAAELADERFVVYPAAHGSIVRDTMLVMCSGAGFTPTIAREAPDPYSLLALVGAGVGIAVVVASTMHITVDGVRYVPLDHSPVLPIALAWRRDGAAPAVRRVVEVLRRLPPRVPADE</sequence>
<dbReference type="Pfam" id="PF00126">
    <property type="entry name" value="HTH_1"/>
    <property type="match status" value="1"/>
</dbReference>
<keyword evidence="5" id="KW-0804">Transcription</keyword>
<accession>A0ABT7RJJ3</accession>
<evidence type="ECO:0000259" key="6">
    <source>
        <dbReference type="PROSITE" id="PS50931"/>
    </source>
</evidence>
<dbReference type="CDD" id="cd08414">
    <property type="entry name" value="PBP2_LTTR_aromatics_like"/>
    <property type="match status" value="1"/>
</dbReference>
<dbReference type="Gene3D" id="3.40.190.10">
    <property type="entry name" value="Periplasmic binding protein-like II"/>
    <property type="match status" value="2"/>
</dbReference>
<dbReference type="InterPro" id="IPR036388">
    <property type="entry name" value="WH-like_DNA-bd_sf"/>
</dbReference>
<keyword evidence="2" id="KW-0805">Transcription regulation</keyword>
<feature type="domain" description="HTH lysR-type" evidence="6">
    <location>
        <begin position="1"/>
        <end position="58"/>
    </location>
</feature>
<dbReference type="RefSeq" id="WP_289378012.1">
    <property type="nucleotide sequence ID" value="NZ_JAUBOF010000012.1"/>
</dbReference>
<evidence type="ECO:0000256" key="1">
    <source>
        <dbReference type="ARBA" id="ARBA00009437"/>
    </source>
</evidence>
<dbReference type="SUPFAM" id="SSF53850">
    <property type="entry name" value="Periplasmic binding protein-like II"/>
    <property type="match status" value="1"/>
</dbReference>
<organism evidence="7 8">
    <name type="scientific">Rhodococcus indonesiensis</name>
    <dbReference type="NCBI Taxonomy" id="3055869"/>
    <lineage>
        <taxon>Bacteria</taxon>
        <taxon>Bacillati</taxon>
        <taxon>Actinomycetota</taxon>
        <taxon>Actinomycetes</taxon>
        <taxon>Mycobacteriales</taxon>
        <taxon>Nocardiaceae</taxon>
        <taxon>Rhodococcus</taxon>
    </lineage>
</organism>
<dbReference type="SUPFAM" id="SSF46785">
    <property type="entry name" value="Winged helix' DNA-binding domain"/>
    <property type="match status" value="1"/>
</dbReference>
<dbReference type="Proteomes" id="UP001233164">
    <property type="component" value="Unassembled WGS sequence"/>
</dbReference>
<evidence type="ECO:0000256" key="4">
    <source>
        <dbReference type="ARBA" id="ARBA00023159"/>
    </source>
</evidence>
<dbReference type="Pfam" id="PF03466">
    <property type="entry name" value="LysR_substrate"/>
    <property type="match status" value="1"/>
</dbReference>
<dbReference type="EMBL" id="JAUBOF010000012">
    <property type="protein sequence ID" value="MDM7487801.1"/>
    <property type="molecule type" value="Genomic_DNA"/>
</dbReference>
<gene>
    <name evidence="7" type="ORF">QT969_05850</name>
</gene>
<protein>
    <submittedName>
        <fullName evidence="7">LysR substrate-binding domain-containing protein</fullName>
    </submittedName>
</protein>
<evidence type="ECO:0000256" key="5">
    <source>
        <dbReference type="ARBA" id="ARBA00023163"/>
    </source>
</evidence>
<dbReference type="InterPro" id="IPR036390">
    <property type="entry name" value="WH_DNA-bd_sf"/>
</dbReference>
<dbReference type="PANTHER" id="PTHR30346:SF28">
    <property type="entry name" value="HTH-TYPE TRANSCRIPTIONAL REGULATOR CYNR"/>
    <property type="match status" value="1"/>
</dbReference>
<reference evidence="7 8" key="1">
    <citation type="submission" date="2023-06" db="EMBL/GenBank/DDBJ databases">
        <title>Rhodococcus indonesiensis sp. nov a new member of the Rhodococcus ruber lineage isolated from a sediment of neutral hot spring.</title>
        <authorList>
            <person name="Kusuma A.B."/>
            <person name="Fenylestari G."/>
            <person name="Ammar F."/>
            <person name="Nouioui I."/>
            <person name="Goodfellow M."/>
        </authorList>
    </citation>
    <scope>NUCLEOTIDE SEQUENCE [LARGE SCALE GENOMIC DNA]</scope>
    <source>
        <strain evidence="7 8">CSLK01-03</strain>
    </source>
</reference>
<name>A0ABT7RJJ3_9NOCA</name>
<evidence type="ECO:0000256" key="3">
    <source>
        <dbReference type="ARBA" id="ARBA00023125"/>
    </source>
</evidence>
<dbReference type="InterPro" id="IPR000847">
    <property type="entry name" value="LysR_HTH_N"/>
</dbReference>